<sequence length="97" mass="10881">MDAIGKILNKRSKKKSGIMIGVTAALVIEYFHQLLKQMFDQEILSDIQALHLKDRVLTIACLNSSAANEIKFSEESIISAINEKFGENTVSSFKYML</sequence>
<name>A0A1F5SY29_9BACT</name>
<dbReference type="Pfam" id="PF05258">
    <property type="entry name" value="DciA"/>
    <property type="match status" value="1"/>
</dbReference>
<reference evidence="1 2" key="1">
    <citation type="journal article" date="2016" name="Nat. Commun.">
        <title>Thousands of microbial genomes shed light on interconnected biogeochemical processes in an aquifer system.</title>
        <authorList>
            <person name="Anantharaman K."/>
            <person name="Brown C.T."/>
            <person name="Hug L.A."/>
            <person name="Sharon I."/>
            <person name="Castelle C.J."/>
            <person name="Probst A.J."/>
            <person name="Thomas B.C."/>
            <person name="Singh A."/>
            <person name="Wilkins M.J."/>
            <person name="Karaoz U."/>
            <person name="Brodie E.L."/>
            <person name="Williams K.H."/>
            <person name="Hubbard S.S."/>
            <person name="Banfield J.F."/>
        </authorList>
    </citation>
    <scope>NUCLEOTIDE SEQUENCE [LARGE SCALE GENOMIC DNA]</scope>
</reference>
<dbReference type="STRING" id="1798002.A2478_04025"/>
<gene>
    <name evidence="1" type="ORF">A2478_04025</name>
</gene>
<dbReference type="AlphaFoldDB" id="A0A1F5SY29"/>
<organism evidence="1 2">
    <name type="scientific">Candidatus Falkowbacteria bacterium RIFOXYC2_FULL_36_12</name>
    <dbReference type="NCBI Taxonomy" id="1798002"/>
    <lineage>
        <taxon>Bacteria</taxon>
        <taxon>Candidatus Falkowiibacteriota</taxon>
    </lineage>
</organism>
<evidence type="ECO:0000313" key="2">
    <source>
        <dbReference type="Proteomes" id="UP000179001"/>
    </source>
</evidence>
<dbReference type="Proteomes" id="UP000179001">
    <property type="component" value="Unassembled WGS sequence"/>
</dbReference>
<proteinExistence type="predicted"/>
<dbReference type="InterPro" id="IPR007922">
    <property type="entry name" value="DciA-like"/>
</dbReference>
<dbReference type="EMBL" id="MFGJ01000007">
    <property type="protein sequence ID" value="OGF31627.1"/>
    <property type="molecule type" value="Genomic_DNA"/>
</dbReference>
<accession>A0A1F5SY29</accession>
<evidence type="ECO:0000313" key="1">
    <source>
        <dbReference type="EMBL" id="OGF31627.1"/>
    </source>
</evidence>
<comment type="caution">
    <text evidence="1">The sequence shown here is derived from an EMBL/GenBank/DDBJ whole genome shotgun (WGS) entry which is preliminary data.</text>
</comment>
<evidence type="ECO:0008006" key="3">
    <source>
        <dbReference type="Google" id="ProtNLM"/>
    </source>
</evidence>
<protein>
    <recommendedName>
        <fullName evidence="3">DUF721 domain-containing protein</fullName>
    </recommendedName>
</protein>